<dbReference type="InterPro" id="IPR016883">
    <property type="entry name" value="UCP028431"/>
</dbReference>
<accession>A0A423GIY3</accession>
<dbReference type="PIRSF" id="PIRSF028431">
    <property type="entry name" value="UCP028431"/>
    <property type="match status" value="1"/>
</dbReference>
<reference evidence="2 3" key="1">
    <citation type="submission" date="2016-10" db="EMBL/GenBank/DDBJ databases">
        <title>Comparative genome analysis of multiple Pseudomonas spp. focuses on biocontrol and plant growth promoting traits.</title>
        <authorList>
            <person name="Tao X.-Y."/>
            <person name="Taylor C.G."/>
        </authorList>
    </citation>
    <scope>NUCLEOTIDE SEQUENCE [LARGE SCALE GENOMIC DNA]</scope>
    <source>
        <strain evidence="2 3">37D10</strain>
    </source>
</reference>
<evidence type="ECO:0000313" key="2">
    <source>
        <dbReference type="EMBL" id="ROM89663.1"/>
    </source>
</evidence>
<feature type="domain" description="Glycoamylase-like" evidence="1">
    <location>
        <begin position="191"/>
        <end position="424"/>
    </location>
</feature>
<gene>
    <name evidence="2" type="ORF">BK658_27715</name>
</gene>
<organism evidence="2 3">
    <name type="scientific">Pseudomonas brassicacearum</name>
    <dbReference type="NCBI Taxonomy" id="930166"/>
    <lineage>
        <taxon>Bacteria</taxon>
        <taxon>Pseudomonadati</taxon>
        <taxon>Pseudomonadota</taxon>
        <taxon>Gammaproteobacteria</taxon>
        <taxon>Pseudomonadales</taxon>
        <taxon>Pseudomonadaceae</taxon>
        <taxon>Pseudomonas</taxon>
    </lineage>
</organism>
<proteinExistence type="predicted"/>
<comment type="caution">
    <text evidence="2">The sequence shown here is derived from an EMBL/GenBank/DDBJ whole genome shotgun (WGS) entry which is preliminary data.</text>
</comment>
<dbReference type="AlphaFoldDB" id="A0A423GIY3"/>
<dbReference type="InterPro" id="IPR019282">
    <property type="entry name" value="Glycoamylase-like_cons_dom"/>
</dbReference>
<evidence type="ECO:0000313" key="3">
    <source>
        <dbReference type="Proteomes" id="UP000284684"/>
    </source>
</evidence>
<protein>
    <recommendedName>
        <fullName evidence="1">Glycoamylase-like domain-containing protein</fullName>
    </recommendedName>
</protein>
<sequence length="449" mass="50729">MPMNRVERRSRTLQSTLADEALFDRLQRAAFGYFLQTLNPLNGLVADTSRPGSPVSIAVVGFALSVYPLAVDRGWLTRADALRFSLAALRFFQASDQSASPAATGYKGFYYHFLDIHTGVRVWRSELSMIDTALLIAGVLTASLYFCADTADENELRGLADFLYRRIDWRWAQDSGETIRQGWKPECGFLHYGWEGYSEAILLYVLALGSPSCAIVGDCYRAWTSTYQWENLYDHDYLYAGPLFIHHFSHAWIDFRGIHDGFMREKCSDYFQNSRRAAYIQREYARRNPHEFAGYAENCWGLSACDGPSDEQPQLSNEPRRLFGYAARGVPYGPDDGTLCAPSVLASLPFAPEIVLDAVRHMMERYPEMCTEGRFSSSFNPSLADANGRAWVSPGHYGLDQGIVLMMIENHRSQRIWELMRACPYIRDGLQRAGFHGGWLQQPPFAGAG</sequence>
<evidence type="ECO:0000259" key="1">
    <source>
        <dbReference type="Pfam" id="PF10091"/>
    </source>
</evidence>
<dbReference type="Pfam" id="PF10091">
    <property type="entry name" value="Glycoamylase"/>
    <property type="match status" value="1"/>
</dbReference>
<dbReference type="Proteomes" id="UP000284684">
    <property type="component" value="Unassembled WGS sequence"/>
</dbReference>
<name>A0A423GIY3_9PSED</name>
<dbReference type="Gene3D" id="1.50.10.140">
    <property type="match status" value="1"/>
</dbReference>
<dbReference type="EMBL" id="MOBI01000039">
    <property type="protein sequence ID" value="ROM89663.1"/>
    <property type="molecule type" value="Genomic_DNA"/>
</dbReference>